<comment type="similarity">
    <text evidence="1">Belongs to the glycosyl hydrolase 2 family.</text>
</comment>
<dbReference type="Gene3D" id="3.20.20.80">
    <property type="entry name" value="Glycosidases"/>
    <property type="match status" value="1"/>
</dbReference>
<sequence length="916" mass="104004">MALAQQSSIPATTIPRPEHPRPDWQRTKWMNLNGEWDFRFDEEDLGLSRQWQDAANASFEAKIVVPFSWASPLSGIGDNRQGVAWYGKSVRYSDLASGEKLFLHFGAVDYSANVWVNGRSVGSHEGGYGAFSFDVTDAWQSGQINHIVVRAEDRDHAYQTRGKQGYGEIRGIWQTVWLETRAPDFLESARFVTRLDGTVELTGTICASASGEATLCFDFEEGTVRHETKLALSEGRNDFQTGFRVPEPRHWSPEDPYLYEGTITLTADGRSDSVGTYFGIREIGTVLHGERNYRWITLNGKPVYLNGTLDQAFYPEGYFTAPSDEELQDEIWRLKRLNLNFVRIHIKPEEPRKLYWTDKLGILVMEDMPCFWGEPDETARTAYEAEAREIMNRDYNHPSIVSWVVFNETWGLFSTRDKVRSFLPETQEWVREVYRWAKSEDPTRLIEDNSPCNFDHVESDLNTWHFYRNGYQLVRDHVQEVVDKTFPGSEFNYTGGNVQSDAPLMNSECGAVWGIEGSAGDSDIAWQYKYMLNEFRRHDKMCGFIFTEFHDVVNEYNGYYRIDGADKDFGYGDFVSGMTVADLHSPDFIVFDAPPSRTVATGQSVEIRMLRSSYSDRYHGRKLRLEWELSYDNLGARMIAQQGTQTIDWNDYGVRELDSVQTSMPAVDSVAIFSVVLRDEQGIAITRNFITFDVQSGVADGVYDLEGQWLSVPVKKYERIEWPNAWHALNGNKINGGSEGYVEYEIKLPQTARSAAIGNLEIVFEAGAKVVLKKDKEKTTSVAIDLDFMSGVTPDPDTNPNTYYMTDDNKKPSLLCISIDGQAVDRRYLPDDPADSRGVLTWHYQSKDTRLEEAGSYGYLQRVTVPSRLIPSIIRAGGFTLGLAVDSATSPDLAGGLALYGRNAGRYPIDLLIRYW</sequence>
<organism evidence="8 9">
    <name type="scientific">Cohnella endophytica</name>
    <dbReference type="NCBI Taxonomy" id="2419778"/>
    <lineage>
        <taxon>Bacteria</taxon>
        <taxon>Bacillati</taxon>
        <taxon>Bacillota</taxon>
        <taxon>Bacilli</taxon>
        <taxon>Bacillales</taxon>
        <taxon>Paenibacillaceae</taxon>
        <taxon>Cohnella</taxon>
    </lineage>
</organism>
<name>A0A494XTC5_9BACL</name>
<evidence type="ECO:0000256" key="2">
    <source>
        <dbReference type="ARBA" id="ARBA00022801"/>
    </source>
</evidence>
<dbReference type="AlphaFoldDB" id="A0A494XTC5"/>
<keyword evidence="9" id="KW-1185">Reference proteome</keyword>
<dbReference type="Gene3D" id="2.60.40.10">
    <property type="entry name" value="Immunoglobulins"/>
    <property type="match status" value="1"/>
</dbReference>
<dbReference type="RefSeq" id="WP_120977806.1">
    <property type="nucleotide sequence ID" value="NZ_RBZM01000006.1"/>
</dbReference>
<dbReference type="OrthoDB" id="9762066at2"/>
<dbReference type="InterPro" id="IPR036156">
    <property type="entry name" value="Beta-gal/glucu_dom_sf"/>
</dbReference>
<evidence type="ECO:0000256" key="4">
    <source>
        <dbReference type="SAM" id="MobiDB-lite"/>
    </source>
</evidence>
<evidence type="ECO:0000259" key="5">
    <source>
        <dbReference type="Pfam" id="PF00703"/>
    </source>
</evidence>
<feature type="domain" description="Glycoside hydrolase family 2 catalytic" evidence="6">
    <location>
        <begin position="296"/>
        <end position="451"/>
    </location>
</feature>
<protein>
    <submittedName>
        <fullName evidence="8">Glycoside hydrolase family 2</fullName>
    </submittedName>
</protein>
<keyword evidence="2 8" id="KW-0378">Hydrolase</keyword>
<dbReference type="Gene3D" id="2.60.120.260">
    <property type="entry name" value="Galactose-binding domain-like"/>
    <property type="match status" value="1"/>
</dbReference>
<proteinExistence type="inferred from homology"/>
<dbReference type="PANTHER" id="PTHR42732">
    <property type="entry name" value="BETA-GALACTOSIDASE"/>
    <property type="match status" value="1"/>
</dbReference>
<dbReference type="InterPro" id="IPR008979">
    <property type="entry name" value="Galactose-bd-like_sf"/>
</dbReference>
<keyword evidence="3" id="KW-0326">Glycosidase</keyword>
<gene>
    <name evidence="8" type="ORF">D7Z26_15110</name>
</gene>
<dbReference type="Pfam" id="PF00703">
    <property type="entry name" value="Glyco_hydro_2"/>
    <property type="match status" value="1"/>
</dbReference>
<evidence type="ECO:0000256" key="1">
    <source>
        <dbReference type="ARBA" id="ARBA00007401"/>
    </source>
</evidence>
<evidence type="ECO:0000313" key="8">
    <source>
        <dbReference type="EMBL" id="RKP53062.1"/>
    </source>
</evidence>
<dbReference type="InterPro" id="IPR051913">
    <property type="entry name" value="GH2_Domain-Containing"/>
</dbReference>
<dbReference type="InterPro" id="IPR013783">
    <property type="entry name" value="Ig-like_fold"/>
</dbReference>
<dbReference type="GO" id="GO:0005975">
    <property type="term" value="P:carbohydrate metabolic process"/>
    <property type="evidence" value="ECO:0007669"/>
    <property type="project" value="InterPro"/>
</dbReference>
<evidence type="ECO:0000313" key="9">
    <source>
        <dbReference type="Proteomes" id="UP000282076"/>
    </source>
</evidence>
<evidence type="ECO:0000259" key="7">
    <source>
        <dbReference type="Pfam" id="PF02837"/>
    </source>
</evidence>
<comment type="caution">
    <text evidence="8">The sequence shown here is derived from an EMBL/GenBank/DDBJ whole genome shotgun (WGS) entry which is preliminary data.</text>
</comment>
<feature type="domain" description="Glycoside hydrolase family 2 immunoglobulin-like beta-sandwich" evidence="5">
    <location>
        <begin position="220"/>
        <end position="281"/>
    </location>
</feature>
<dbReference type="EMBL" id="RBZM01000006">
    <property type="protein sequence ID" value="RKP53062.1"/>
    <property type="molecule type" value="Genomic_DNA"/>
</dbReference>
<dbReference type="SUPFAM" id="SSF49785">
    <property type="entry name" value="Galactose-binding domain-like"/>
    <property type="match status" value="1"/>
</dbReference>
<evidence type="ECO:0000256" key="3">
    <source>
        <dbReference type="ARBA" id="ARBA00023295"/>
    </source>
</evidence>
<dbReference type="InterPro" id="IPR006102">
    <property type="entry name" value="Ig-like_GH2"/>
</dbReference>
<dbReference type="Proteomes" id="UP000282076">
    <property type="component" value="Unassembled WGS sequence"/>
</dbReference>
<dbReference type="SUPFAM" id="SSF51445">
    <property type="entry name" value="(Trans)glycosidases"/>
    <property type="match status" value="1"/>
</dbReference>
<evidence type="ECO:0000259" key="6">
    <source>
        <dbReference type="Pfam" id="PF02836"/>
    </source>
</evidence>
<dbReference type="PRINTS" id="PR00132">
    <property type="entry name" value="GLHYDRLASE2"/>
</dbReference>
<feature type="region of interest" description="Disordered" evidence="4">
    <location>
        <begin position="1"/>
        <end position="24"/>
    </location>
</feature>
<feature type="domain" description="Glycosyl hydrolases family 2 sugar binding" evidence="7">
    <location>
        <begin position="31"/>
        <end position="150"/>
    </location>
</feature>
<dbReference type="SUPFAM" id="SSF49303">
    <property type="entry name" value="beta-Galactosidase/glucuronidase domain"/>
    <property type="match status" value="1"/>
</dbReference>
<dbReference type="InterPro" id="IPR006104">
    <property type="entry name" value="Glyco_hydro_2_N"/>
</dbReference>
<accession>A0A494XTC5</accession>
<dbReference type="InterPro" id="IPR006101">
    <property type="entry name" value="Glyco_hydro_2"/>
</dbReference>
<feature type="compositionally biased region" description="Polar residues" evidence="4">
    <location>
        <begin position="1"/>
        <end position="11"/>
    </location>
</feature>
<reference evidence="8 9" key="1">
    <citation type="submission" date="2018-10" db="EMBL/GenBank/DDBJ databases">
        <title>Cohnella sp. M2MS4P-1, whole genome shotgun sequence.</title>
        <authorList>
            <person name="Tuo L."/>
        </authorList>
    </citation>
    <scope>NUCLEOTIDE SEQUENCE [LARGE SCALE GENOMIC DNA]</scope>
    <source>
        <strain evidence="8 9">M2MS4P-1</strain>
    </source>
</reference>
<dbReference type="GO" id="GO:0004553">
    <property type="term" value="F:hydrolase activity, hydrolyzing O-glycosyl compounds"/>
    <property type="evidence" value="ECO:0007669"/>
    <property type="project" value="InterPro"/>
</dbReference>
<dbReference type="PANTHER" id="PTHR42732:SF2">
    <property type="entry name" value="BETA-MANNOSIDASE"/>
    <property type="match status" value="1"/>
</dbReference>
<dbReference type="InterPro" id="IPR017853">
    <property type="entry name" value="GH"/>
</dbReference>
<dbReference type="Pfam" id="PF02836">
    <property type="entry name" value="Glyco_hydro_2_C"/>
    <property type="match status" value="1"/>
</dbReference>
<dbReference type="InterPro" id="IPR006103">
    <property type="entry name" value="Glyco_hydro_2_cat"/>
</dbReference>
<dbReference type="Pfam" id="PF02837">
    <property type="entry name" value="Glyco_hydro_2_N"/>
    <property type="match status" value="1"/>
</dbReference>